<dbReference type="AlphaFoldDB" id="A0A444J8J4"/>
<dbReference type="Pfam" id="PF13489">
    <property type="entry name" value="Methyltransf_23"/>
    <property type="match status" value="1"/>
</dbReference>
<evidence type="ECO:0000313" key="1">
    <source>
        <dbReference type="EMBL" id="RWX49379.1"/>
    </source>
</evidence>
<dbReference type="Gene3D" id="3.40.50.150">
    <property type="entry name" value="Vaccinia Virus protein VP39"/>
    <property type="match status" value="1"/>
</dbReference>
<sequence>MSKQEHDAAAAEFRQQISTFEKPWYRSSSELLAKECIQGVRCLDLCCGNGEFSHILREKHKMDVICADYIPAHQQQVRSMGFETIPIDIDASAEQVDAVAEPYADEFDLVVNLAAIEHVFNSDNLLRFAHTVLKPGGLLLVNTPNIDFLAYRIYALFSGNRPFGEGHHIRFWDFRFLRTNLFLNGFTVINDARRFYALPQDAMLRAFKNRKRIASMVAWLFHSCQILQHIPLLRGMCCDELTVLAVKDDVPAMGFELNSVRRFLKEHAGTDKEKSAAARLLEARENGWLDEHLYLEKLVDGLHTLKG</sequence>
<dbReference type="GO" id="GO:0032259">
    <property type="term" value="P:methylation"/>
    <property type="evidence" value="ECO:0007669"/>
    <property type="project" value="UniProtKB-KW"/>
</dbReference>
<dbReference type="EMBL" id="MTKQ01000005">
    <property type="protein sequence ID" value="RWX49379.1"/>
    <property type="molecule type" value="Genomic_DNA"/>
</dbReference>
<keyword evidence="1" id="KW-0808">Transferase</keyword>
<dbReference type="InterPro" id="IPR029063">
    <property type="entry name" value="SAM-dependent_MTases_sf"/>
</dbReference>
<reference evidence="1 2" key="1">
    <citation type="submission" date="2017-01" db="EMBL/GenBank/DDBJ databases">
        <title>The cable genome- insights into the physiology and evolution of filamentous bacteria capable of sulfide oxidation via long distance electron transfer.</title>
        <authorList>
            <person name="Schreiber L."/>
            <person name="Bjerg J.T."/>
            <person name="Boggild A."/>
            <person name="Van De Vossenberg J."/>
            <person name="Meysman F."/>
            <person name="Nielsen L.P."/>
            <person name="Schramm A."/>
            <person name="Kjeldsen K.U."/>
        </authorList>
    </citation>
    <scope>NUCLEOTIDE SEQUENCE [LARGE SCALE GENOMIC DNA]</scope>
    <source>
        <strain evidence="1">A2</strain>
    </source>
</reference>
<evidence type="ECO:0000313" key="2">
    <source>
        <dbReference type="Proteomes" id="UP000286862"/>
    </source>
</evidence>
<organism evidence="1 2">
    <name type="scientific">Candidatus Electrothrix marina</name>
    <dbReference type="NCBI Taxonomy" id="1859130"/>
    <lineage>
        <taxon>Bacteria</taxon>
        <taxon>Pseudomonadati</taxon>
        <taxon>Thermodesulfobacteriota</taxon>
        <taxon>Desulfobulbia</taxon>
        <taxon>Desulfobulbales</taxon>
        <taxon>Desulfobulbaceae</taxon>
        <taxon>Candidatus Electrothrix</taxon>
    </lineage>
</organism>
<proteinExistence type="predicted"/>
<name>A0A444J8J4_9BACT</name>
<dbReference type="Proteomes" id="UP000286862">
    <property type="component" value="Unassembled WGS sequence"/>
</dbReference>
<comment type="caution">
    <text evidence="1">The sequence shown here is derived from an EMBL/GenBank/DDBJ whole genome shotgun (WGS) entry which is preliminary data.</text>
</comment>
<keyword evidence="1" id="KW-0489">Methyltransferase</keyword>
<protein>
    <submittedName>
        <fullName evidence="1">Methyltransferase domain-containing protein</fullName>
    </submittedName>
</protein>
<dbReference type="GO" id="GO:0008168">
    <property type="term" value="F:methyltransferase activity"/>
    <property type="evidence" value="ECO:0007669"/>
    <property type="project" value="UniProtKB-KW"/>
</dbReference>
<gene>
    <name evidence="1" type="ORF">VT99_10056</name>
</gene>
<accession>A0A444J8J4</accession>
<dbReference type="SUPFAM" id="SSF53335">
    <property type="entry name" value="S-adenosyl-L-methionine-dependent methyltransferases"/>
    <property type="match status" value="1"/>
</dbReference>
<dbReference type="CDD" id="cd02440">
    <property type="entry name" value="AdoMet_MTases"/>
    <property type="match status" value="1"/>
</dbReference>